<sequence length="101" mass="11718">MEPSCHRRLWSRITNKTWVVHHVNAEQIRCMWGIDVQAGYYKAGSQGELSLEVEWPPLELPDLCHCAPDPSFEDRDDLDEIKSETMRVLYDQAAEVSDKED</sequence>
<evidence type="ECO:0000313" key="2">
    <source>
        <dbReference type="Proteomes" id="UP000626109"/>
    </source>
</evidence>
<evidence type="ECO:0000313" key="1">
    <source>
        <dbReference type="EMBL" id="CAE8633458.1"/>
    </source>
</evidence>
<name>A0A813H6R5_POLGL</name>
<comment type="caution">
    <text evidence="1">The sequence shown here is derived from an EMBL/GenBank/DDBJ whole genome shotgun (WGS) entry which is preliminary data.</text>
</comment>
<dbReference type="Proteomes" id="UP000626109">
    <property type="component" value="Unassembled WGS sequence"/>
</dbReference>
<organism evidence="1 2">
    <name type="scientific">Polarella glacialis</name>
    <name type="common">Dinoflagellate</name>
    <dbReference type="NCBI Taxonomy" id="89957"/>
    <lineage>
        <taxon>Eukaryota</taxon>
        <taxon>Sar</taxon>
        <taxon>Alveolata</taxon>
        <taxon>Dinophyceae</taxon>
        <taxon>Suessiales</taxon>
        <taxon>Suessiaceae</taxon>
        <taxon>Polarella</taxon>
    </lineage>
</organism>
<dbReference type="AlphaFoldDB" id="A0A813H6R5"/>
<reference evidence="1" key="1">
    <citation type="submission" date="2021-02" db="EMBL/GenBank/DDBJ databases">
        <authorList>
            <person name="Dougan E. K."/>
            <person name="Rhodes N."/>
            <person name="Thang M."/>
            <person name="Chan C."/>
        </authorList>
    </citation>
    <scope>NUCLEOTIDE SEQUENCE</scope>
</reference>
<dbReference type="EMBL" id="CAJNNW010000977">
    <property type="protein sequence ID" value="CAE8633458.1"/>
    <property type="molecule type" value="Genomic_DNA"/>
</dbReference>
<proteinExistence type="predicted"/>
<protein>
    <submittedName>
        <fullName evidence="1">Uncharacterized protein</fullName>
    </submittedName>
</protein>
<gene>
    <name evidence="1" type="ORF">PGLA2088_LOCUS1259</name>
</gene>
<accession>A0A813H6R5</accession>